<proteinExistence type="predicted"/>
<dbReference type="EMBL" id="MEYJ01000006">
    <property type="protein sequence ID" value="OGD36117.1"/>
    <property type="molecule type" value="Genomic_DNA"/>
</dbReference>
<protein>
    <submittedName>
        <fullName evidence="1">Uncharacterized protein</fullName>
    </submittedName>
</protein>
<dbReference type="InterPro" id="IPR027417">
    <property type="entry name" value="P-loop_NTPase"/>
</dbReference>
<dbReference type="Gene3D" id="3.40.50.300">
    <property type="entry name" value="P-loop containing nucleotide triphosphate hydrolases"/>
    <property type="match status" value="1"/>
</dbReference>
<name>A0A1F5BZU0_9BACT</name>
<evidence type="ECO:0000313" key="1">
    <source>
        <dbReference type="EMBL" id="OGD36117.1"/>
    </source>
</evidence>
<gene>
    <name evidence="1" type="ORF">A2W39_01915</name>
</gene>
<dbReference type="Proteomes" id="UP000178395">
    <property type="component" value="Unassembled WGS sequence"/>
</dbReference>
<evidence type="ECO:0000313" key="2">
    <source>
        <dbReference type="Proteomes" id="UP000178395"/>
    </source>
</evidence>
<dbReference type="AlphaFoldDB" id="A0A1F5BZU0"/>
<comment type="caution">
    <text evidence="1">The sequence shown here is derived from an EMBL/GenBank/DDBJ whole genome shotgun (WGS) entry which is preliminary data.</text>
</comment>
<reference evidence="1 2" key="1">
    <citation type="journal article" date="2016" name="Nat. Commun.">
        <title>Thousands of microbial genomes shed light on interconnected biogeochemical processes in an aquifer system.</title>
        <authorList>
            <person name="Anantharaman K."/>
            <person name="Brown C.T."/>
            <person name="Hug L.A."/>
            <person name="Sharon I."/>
            <person name="Castelle C.J."/>
            <person name="Probst A.J."/>
            <person name="Thomas B.C."/>
            <person name="Singh A."/>
            <person name="Wilkins M.J."/>
            <person name="Karaoz U."/>
            <person name="Brodie E.L."/>
            <person name="Williams K.H."/>
            <person name="Hubbard S.S."/>
            <person name="Banfield J.F."/>
        </authorList>
    </citation>
    <scope>NUCLEOTIDE SEQUENCE [LARGE SCALE GENOMIC DNA]</scope>
</reference>
<sequence length="168" mass="19952">MIENAIKKLNAAHIREPNHLTARISPKNTNFITRWYFKAHERNLERAYILARKGKIVLIERSPLSSVVFSQAYLNKKRDAEMRHFESYIKNLRDNHGIRTYLVYLKQRKIDTVIATMKKKSYLKAFSKIKFLQALDYQLRVAIQRLEKENLILVLRNPTQKSLIKLLK</sequence>
<organism evidence="1 2">
    <name type="scientific">Candidatus Azambacteria bacterium RIFCSPHIGHO2_01_46_10</name>
    <dbReference type="NCBI Taxonomy" id="1797293"/>
    <lineage>
        <taxon>Bacteria</taxon>
        <taxon>Candidatus Azamiibacteriota</taxon>
    </lineage>
</organism>
<accession>A0A1F5BZU0</accession>